<name>A0A2T7UE76_9BURK</name>
<evidence type="ECO:0000313" key="3">
    <source>
        <dbReference type="Proteomes" id="UP000037507"/>
    </source>
</evidence>
<sequence length="580" mass="65651">MTPTKVIDLFPLMRCLPMCDLEASILGFVSGWHEPNATTKYTQPNICWMEPPAGVRRPHVDPVKATTILLRHQGKERDKALALAQAHYAALRPALQVIERIRYLDEFEPDSPEHIPGDRWLDHLQAQDCVSDDVIRFLRKTLDACTELTAYEHPDFPGRRLSLSELPEQPPATSLIQFQPGCPWGADYCDLEEITEGAATANWLKWRADQQPIAAAIEARWGQAPMYLADMDDPLDDDLFHRFLVLHWCCTCKPDALYVQFLLEASGAPSLIGLKAALLDPENYAHPFTLDGTHRQMSPRAGRFRFTPSDQKTPYVTIAFEDASCWPLVQDLLRQQVDADVLLIDVDKLLQYEQLKPFERYARNLVQHLGWRECLDTPVETLARTDELHVLAATHDQRESLGVSEGLTLLLALAHIFQTETVFHTSRGILMNFTDLPSFKSASKKAEQMLLEVEAHLPLMDEIHVWCDFYASGLWDKRGAMLSYDIETLPWDLIRRLSAWQWEHDCTIDPPQHMGSDAWWDNNFAQSCAIAREVQDAVGPQVQVMVHGVGGPVWIGDVPLQPRPEDTSSPIGKANSEGEN</sequence>
<comment type="caution">
    <text evidence="2">The sequence shown here is derived from an EMBL/GenBank/DDBJ whole genome shotgun (WGS) entry which is preliminary data.</text>
</comment>
<dbReference type="OrthoDB" id="9153235at2"/>
<dbReference type="EMBL" id="LFYT02000009">
    <property type="protein sequence ID" value="PVE42932.1"/>
    <property type="molecule type" value="Genomic_DNA"/>
</dbReference>
<evidence type="ECO:0000256" key="1">
    <source>
        <dbReference type="SAM" id="MobiDB-lite"/>
    </source>
</evidence>
<organism evidence="2 3">
    <name type="scientific">Limnohabitans planktonicus II-D5</name>
    <dbReference type="NCBI Taxonomy" id="1293045"/>
    <lineage>
        <taxon>Bacteria</taxon>
        <taxon>Pseudomonadati</taxon>
        <taxon>Pseudomonadota</taxon>
        <taxon>Betaproteobacteria</taxon>
        <taxon>Burkholderiales</taxon>
        <taxon>Comamonadaceae</taxon>
        <taxon>Limnohabitans</taxon>
    </lineage>
</organism>
<dbReference type="STRING" id="1293045.H663_01095"/>
<dbReference type="AlphaFoldDB" id="A0A2T7UE76"/>
<dbReference type="Proteomes" id="UP000037507">
    <property type="component" value="Unassembled WGS sequence"/>
</dbReference>
<feature type="region of interest" description="Disordered" evidence="1">
    <location>
        <begin position="558"/>
        <end position="580"/>
    </location>
</feature>
<proteinExistence type="predicted"/>
<dbReference type="RefSeq" id="WP_053168951.1">
    <property type="nucleotide sequence ID" value="NZ_LFYT02000009.1"/>
</dbReference>
<accession>A0A2T7UE76</accession>
<keyword evidence="3" id="KW-1185">Reference proteome</keyword>
<protein>
    <submittedName>
        <fullName evidence="2">Uncharacterized protein</fullName>
    </submittedName>
</protein>
<reference evidence="2" key="1">
    <citation type="submission" date="2017-04" db="EMBL/GenBank/DDBJ databases">
        <title>Unexpected and diverse lifestyles within the genus Limnohabitans.</title>
        <authorList>
            <person name="Kasalicky V."/>
            <person name="Mehrshad M."/>
            <person name="Andrei S.-A."/>
            <person name="Salcher M."/>
            <person name="Kratochvilova H."/>
            <person name="Simek K."/>
            <person name="Ghai R."/>
        </authorList>
    </citation>
    <scope>NUCLEOTIDE SEQUENCE [LARGE SCALE GENOMIC DNA]</scope>
    <source>
        <strain evidence="2">II-D5</strain>
    </source>
</reference>
<gene>
    <name evidence="2" type="ORF">H663_009280</name>
</gene>
<evidence type="ECO:0000313" key="2">
    <source>
        <dbReference type="EMBL" id="PVE42932.1"/>
    </source>
</evidence>